<accession>A0ABY0H2Y9</accession>
<organism evidence="1 2">
    <name type="scientific">Monosporascus cannonballus</name>
    <dbReference type="NCBI Taxonomy" id="155416"/>
    <lineage>
        <taxon>Eukaryota</taxon>
        <taxon>Fungi</taxon>
        <taxon>Dikarya</taxon>
        <taxon>Ascomycota</taxon>
        <taxon>Pezizomycotina</taxon>
        <taxon>Sordariomycetes</taxon>
        <taxon>Xylariomycetidae</taxon>
        <taxon>Xylariales</taxon>
        <taxon>Xylariales incertae sedis</taxon>
        <taxon>Monosporascus</taxon>
    </lineage>
</organism>
<dbReference type="EMBL" id="QJNS01000188">
    <property type="protein sequence ID" value="RYO83447.1"/>
    <property type="molecule type" value="Genomic_DNA"/>
</dbReference>
<evidence type="ECO:0000313" key="2">
    <source>
        <dbReference type="Proteomes" id="UP000294003"/>
    </source>
</evidence>
<sequence>MLTSRPIVVSLATFICLLVLLVIRDGHFFASTPFNDTPRPKRPSDGYRHDVELVVASTKKEDTSWIQKYLPDCLIFIHASRFAWHNDDPDYDALPTLRNFRISHLQEAGYANLRCVWVVGCPAEIRPVEDEGHAGDGAPSAKGVFRQAWHELMIPEAPVPEVVAVSCCSQFGVTRETIRSRPVEDYIRFRDWLLRTPLEDSLSGRVLEFSWHIIFGKEAVHCPSAQECYCKTFGICDSACSKGACDGRYTLPPYSTLPDGWPLVGWEHEERNFTGPLD</sequence>
<protein>
    <submittedName>
        <fullName evidence="1">Uncharacterized protein</fullName>
    </submittedName>
</protein>
<dbReference type="Proteomes" id="UP000294003">
    <property type="component" value="Unassembled WGS sequence"/>
</dbReference>
<keyword evidence="2" id="KW-1185">Reference proteome</keyword>
<reference evidence="1 2" key="1">
    <citation type="submission" date="2018-06" db="EMBL/GenBank/DDBJ databases">
        <title>Complete Genomes of Monosporascus.</title>
        <authorList>
            <person name="Robinson A.J."/>
            <person name="Natvig D.O."/>
        </authorList>
    </citation>
    <scope>NUCLEOTIDE SEQUENCE [LARGE SCALE GENOMIC DNA]</scope>
    <source>
        <strain evidence="1 2">CBS 609.92</strain>
    </source>
</reference>
<proteinExistence type="predicted"/>
<dbReference type="PANTHER" id="PTHR37490">
    <property type="entry name" value="EXPRESSED PROTEIN"/>
    <property type="match status" value="1"/>
</dbReference>
<comment type="caution">
    <text evidence="1">The sequence shown here is derived from an EMBL/GenBank/DDBJ whole genome shotgun (WGS) entry which is preliminary data.</text>
</comment>
<dbReference type="Pfam" id="PF11913">
    <property type="entry name" value="DUF3431"/>
    <property type="match status" value="1"/>
</dbReference>
<evidence type="ECO:0000313" key="1">
    <source>
        <dbReference type="EMBL" id="RYO83447.1"/>
    </source>
</evidence>
<dbReference type="PANTHER" id="PTHR37490:SF3">
    <property type="entry name" value="DUF3431 DOMAIN CONTAINING PROTEIN"/>
    <property type="match status" value="1"/>
</dbReference>
<gene>
    <name evidence="1" type="ORF">DL762_006134</name>
</gene>
<dbReference type="InterPro" id="IPR021838">
    <property type="entry name" value="DUF3431"/>
</dbReference>
<name>A0ABY0H2Y9_9PEZI</name>